<feature type="region of interest" description="Disordered" evidence="1">
    <location>
        <begin position="64"/>
        <end position="87"/>
    </location>
</feature>
<name>A0A023ELG6_AEDAL</name>
<proteinExistence type="evidence at transcript level"/>
<organism evidence="2">
    <name type="scientific">Aedes albopictus</name>
    <name type="common">Asian tiger mosquito</name>
    <name type="synonym">Stegomyia albopicta</name>
    <dbReference type="NCBI Taxonomy" id="7160"/>
    <lineage>
        <taxon>Eukaryota</taxon>
        <taxon>Metazoa</taxon>
        <taxon>Ecdysozoa</taxon>
        <taxon>Arthropoda</taxon>
        <taxon>Hexapoda</taxon>
        <taxon>Insecta</taxon>
        <taxon>Pterygota</taxon>
        <taxon>Neoptera</taxon>
        <taxon>Endopterygota</taxon>
        <taxon>Diptera</taxon>
        <taxon>Nematocera</taxon>
        <taxon>Culicoidea</taxon>
        <taxon>Culicidae</taxon>
        <taxon>Culicinae</taxon>
        <taxon>Aedini</taxon>
        <taxon>Aedes</taxon>
        <taxon>Stegomyia</taxon>
    </lineage>
</organism>
<evidence type="ECO:0000313" key="2">
    <source>
        <dbReference type="EMBL" id="JAC10093.1"/>
    </source>
</evidence>
<evidence type="ECO:0000256" key="1">
    <source>
        <dbReference type="SAM" id="MobiDB-lite"/>
    </source>
</evidence>
<dbReference type="VEuPathDB" id="VectorBase:AALFPA_045732"/>
<dbReference type="VEuPathDB" id="VectorBase:AALF004045"/>
<sequence>MISKWRERYEAKEADGSRPRLILTIKNQGTTATPTPSTSTAPVVVTSAPVIQPTMTTVGTISTPSVQLQPTTSCPAPQPPPETQSIPAPAVDASKEEFIHPTSGNTRKSRRLLEKDGRTTVDDIIDDVIRNGPSSCVMPSSPAPVPSQPPSVAPTPMILQQFQSQQHVQVNQVNQMMSPTVQQPQLVHLPPQHQPVPMDLPGQTGRRNTRHNATPRLIATVPGTLLSAETKLPPFPGRRKGYGPKTETERKGTLTVK</sequence>
<feature type="compositionally biased region" description="Basic and acidic residues" evidence="1">
    <location>
        <begin position="246"/>
        <end position="257"/>
    </location>
</feature>
<protein>
    <submittedName>
        <fullName evidence="2">Putative secreted protein</fullName>
    </submittedName>
</protein>
<feature type="region of interest" description="Disordered" evidence="1">
    <location>
        <begin position="1"/>
        <end position="21"/>
    </location>
</feature>
<accession>A0A023ELG6</accession>
<reference evidence="2" key="1">
    <citation type="journal article" date="2014" name="PLoS Negl. Trop. Dis.">
        <title>Identification and characterization of seminal fluid proteins in the Asian tiger mosquito, Aedes albopictus.</title>
        <authorList>
            <person name="Boes K.E."/>
            <person name="Ribeiro J.M."/>
            <person name="Wong A."/>
            <person name="Harrington L.C."/>
            <person name="Wolfner M.F."/>
            <person name="Sirot L.K."/>
        </authorList>
    </citation>
    <scope>NUCLEOTIDE SEQUENCE</scope>
    <source>
        <tissue evidence="2">Reproductive organs</tissue>
    </source>
</reference>
<dbReference type="EMBL" id="GAPW01003505">
    <property type="protein sequence ID" value="JAC10093.1"/>
    <property type="molecule type" value="mRNA"/>
</dbReference>
<dbReference type="AlphaFoldDB" id="A0A023ELG6"/>
<feature type="region of interest" description="Disordered" evidence="1">
    <location>
        <begin position="228"/>
        <end position="257"/>
    </location>
</feature>
<feature type="compositionally biased region" description="Basic and acidic residues" evidence="1">
    <location>
        <begin position="1"/>
        <end position="18"/>
    </location>
</feature>
<dbReference type="VEuPathDB" id="VectorBase:AALC636_019899"/>